<keyword evidence="3" id="KW-1185">Reference proteome</keyword>
<evidence type="ECO:0000313" key="2">
    <source>
        <dbReference type="EMBL" id="KAD7477164.1"/>
    </source>
</evidence>
<reference evidence="2 3" key="1">
    <citation type="submission" date="2019-05" db="EMBL/GenBank/DDBJ databases">
        <title>Mikania micrantha, genome provides insights into the molecular mechanism of rapid growth.</title>
        <authorList>
            <person name="Liu B."/>
        </authorList>
    </citation>
    <scope>NUCLEOTIDE SEQUENCE [LARGE SCALE GENOMIC DNA]</scope>
    <source>
        <strain evidence="2">NLD-2019</strain>
        <tissue evidence="2">Leaf</tissue>
    </source>
</reference>
<evidence type="ECO:0000259" key="1">
    <source>
        <dbReference type="Pfam" id="PF02298"/>
    </source>
</evidence>
<organism evidence="2 3">
    <name type="scientific">Mikania micrantha</name>
    <name type="common">bitter vine</name>
    <dbReference type="NCBI Taxonomy" id="192012"/>
    <lineage>
        <taxon>Eukaryota</taxon>
        <taxon>Viridiplantae</taxon>
        <taxon>Streptophyta</taxon>
        <taxon>Embryophyta</taxon>
        <taxon>Tracheophyta</taxon>
        <taxon>Spermatophyta</taxon>
        <taxon>Magnoliopsida</taxon>
        <taxon>eudicotyledons</taxon>
        <taxon>Gunneridae</taxon>
        <taxon>Pentapetalae</taxon>
        <taxon>asterids</taxon>
        <taxon>campanulids</taxon>
        <taxon>Asterales</taxon>
        <taxon>Asteraceae</taxon>
        <taxon>Asteroideae</taxon>
        <taxon>Heliantheae alliance</taxon>
        <taxon>Eupatorieae</taxon>
        <taxon>Mikania</taxon>
    </lineage>
</organism>
<dbReference type="AlphaFoldDB" id="A0A5N6PXN2"/>
<proteinExistence type="predicted"/>
<dbReference type="InterPro" id="IPR008972">
    <property type="entry name" value="Cupredoxin"/>
</dbReference>
<dbReference type="Pfam" id="PF02298">
    <property type="entry name" value="Cu_bind_like"/>
    <property type="match status" value="1"/>
</dbReference>
<dbReference type="Proteomes" id="UP000326396">
    <property type="component" value="Linkage Group LG1"/>
</dbReference>
<dbReference type="Gene3D" id="2.60.40.420">
    <property type="entry name" value="Cupredoxins - blue copper proteins"/>
    <property type="match status" value="1"/>
</dbReference>
<comment type="caution">
    <text evidence="2">The sequence shown here is derived from an EMBL/GenBank/DDBJ whole genome shotgun (WGS) entry which is preliminary data.</text>
</comment>
<dbReference type="EMBL" id="SZYD01000001">
    <property type="protein sequence ID" value="KAD7477164.1"/>
    <property type="molecule type" value="Genomic_DNA"/>
</dbReference>
<gene>
    <name evidence="2" type="ORF">E3N88_00300</name>
</gene>
<evidence type="ECO:0000313" key="3">
    <source>
        <dbReference type="Proteomes" id="UP000326396"/>
    </source>
</evidence>
<feature type="domain" description="Phytocyanin" evidence="1">
    <location>
        <begin position="207"/>
        <end position="253"/>
    </location>
</feature>
<accession>A0A5N6PXN2</accession>
<dbReference type="OrthoDB" id="1741410at2759"/>
<protein>
    <recommendedName>
        <fullName evidence="1">Phytocyanin domain-containing protein</fullName>
    </recommendedName>
</protein>
<sequence>MDAEMLQQEEVAQQGPPLDPESLALSQHAWLQFEEHSATLMRCRRILRMSVPTPRCIDWGILADAGEAVRARAILDKDTPWTRLFDLADLPTYRLITVEFLSTFRYRAHQAVVREADDEELPPDIEFSLCGQHFEMSIERFAVYLGIYYEPETVRDDFAQGLTQGEEGVMRAWWSQVIEVRGLEEIKRIKLKDHFAILKKNMKKLYDGSDSVLEVIKGDYDSCNTNSPITSLTGGDSVFNLNRPGPFYFITAHLTGVKCFCRNTTTFSGCNNLCAF</sequence>
<dbReference type="SUPFAM" id="SSF49503">
    <property type="entry name" value="Cupredoxins"/>
    <property type="match status" value="1"/>
</dbReference>
<dbReference type="GO" id="GO:0009055">
    <property type="term" value="F:electron transfer activity"/>
    <property type="evidence" value="ECO:0007669"/>
    <property type="project" value="InterPro"/>
</dbReference>
<dbReference type="InterPro" id="IPR003245">
    <property type="entry name" value="Phytocyanin_dom"/>
</dbReference>
<name>A0A5N6PXN2_9ASTR</name>